<accession>A0A8K0UR65</accession>
<dbReference type="OrthoDB" id="3024543at2759"/>
<organism evidence="1 2">
    <name type="scientific">Cristinia sonorae</name>
    <dbReference type="NCBI Taxonomy" id="1940300"/>
    <lineage>
        <taxon>Eukaryota</taxon>
        <taxon>Fungi</taxon>
        <taxon>Dikarya</taxon>
        <taxon>Basidiomycota</taxon>
        <taxon>Agaricomycotina</taxon>
        <taxon>Agaricomycetes</taxon>
        <taxon>Agaricomycetidae</taxon>
        <taxon>Agaricales</taxon>
        <taxon>Pleurotineae</taxon>
        <taxon>Stephanosporaceae</taxon>
        <taxon>Cristinia</taxon>
    </lineage>
</organism>
<comment type="caution">
    <text evidence="1">The sequence shown here is derived from an EMBL/GenBank/DDBJ whole genome shotgun (WGS) entry which is preliminary data.</text>
</comment>
<protein>
    <submittedName>
        <fullName evidence="1">Uncharacterized protein</fullName>
    </submittedName>
</protein>
<proteinExistence type="predicted"/>
<dbReference type="AlphaFoldDB" id="A0A8K0UR65"/>
<evidence type="ECO:0000313" key="2">
    <source>
        <dbReference type="Proteomes" id="UP000813824"/>
    </source>
</evidence>
<dbReference type="EMBL" id="JAEVFJ010000010">
    <property type="protein sequence ID" value="KAH8102214.1"/>
    <property type="molecule type" value="Genomic_DNA"/>
</dbReference>
<reference evidence="1" key="1">
    <citation type="journal article" date="2021" name="New Phytol.">
        <title>Evolutionary innovations through gain and loss of genes in the ectomycorrhizal Boletales.</title>
        <authorList>
            <person name="Wu G."/>
            <person name="Miyauchi S."/>
            <person name="Morin E."/>
            <person name="Kuo A."/>
            <person name="Drula E."/>
            <person name="Varga T."/>
            <person name="Kohler A."/>
            <person name="Feng B."/>
            <person name="Cao Y."/>
            <person name="Lipzen A."/>
            <person name="Daum C."/>
            <person name="Hundley H."/>
            <person name="Pangilinan J."/>
            <person name="Johnson J."/>
            <person name="Barry K."/>
            <person name="LaButti K."/>
            <person name="Ng V."/>
            <person name="Ahrendt S."/>
            <person name="Min B."/>
            <person name="Choi I.G."/>
            <person name="Park H."/>
            <person name="Plett J.M."/>
            <person name="Magnuson J."/>
            <person name="Spatafora J.W."/>
            <person name="Nagy L.G."/>
            <person name="Henrissat B."/>
            <person name="Grigoriev I.V."/>
            <person name="Yang Z.L."/>
            <person name="Xu J."/>
            <person name="Martin F.M."/>
        </authorList>
    </citation>
    <scope>NUCLEOTIDE SEQUENCE</scope>
    <source>
        <strain evidence="1">KKN 215</strain>
    </source>
</reference>
<dbReference type="Proteomes" id="UP000813824">
    <property type="component" value="Unassembled WGS sequence"/>
</dbReference>
<name>A0A8K0UR65_9AGAR</name>
<gene>
    <name evidence="1" type="ORF">BXZ70DRAFT_60516</name>
</gene>
<evidence type="ECO:0000313" key="1">
    <source>
        <dbReference type="EMBL" id="KAH8102214.1"/>
    </source>
</evidence>
<sequence length="58" mass="6328">MLTIPRTYPFSIHDPTFRAQPGYLLISVDPHQSIITVHSSDCVGASTLPSAELISCRS</sequence>
<keyword evidence="2" id="KW-1185">Reference proteome</keyword>